<sequence>MVYKTTLKSLFAFLITFLFFVGFGFGQSIFDNPITGSDPSADNPYIINQYKNPNITVSGIGRGSGLITLATPPVNRYAARTWSTGSLDVNDFFEFKITPNSGYKIDFVSFVYTGQASSTGPINFAFRSSLDSYTANIGSPTATGTTIDLSGVDYQNISTSVTFRLYGWGGSSGQGSFSINDFTFNGVVSALPVCNSTPTTCSSGAWDNGEPDLATPAIINGDYHTGTNGSFSACSLTVNAGTTLTISDEDNGAPINTYVVVQTDVTVDGAIEMEPKASFVQLDDDGIVSVIGSIKVSKNTAPMNAWYEYTYWSSPVSGAQIGTALADSNANRRFLFNAKNYLDAKMETGNNNAQVDGQDDIDDDGNDWQRVNGTTVMQPGVGYAATHSEAAFVIPPGPFSPPQFRYTFDGPFNNGEIIVSVYRNDFEPNDNNWNLIGNPYPSAIDADLFLDTNSNIDININTPYTLDGAIFLWSQNTPPSSTANGNEQLNFSSSDYAIINGIGQTAGGDGLMPERKIPSGQAFFVSYSNAAIPLSITPNADGHDIAQGEVVFNNSMRVIGASDNAQFFKSSTSKSNPSSVANKLWINLTSDNGVFNQTLIGYVKGATNTDDGSYFDTRKNASTGTSAILYTTMDGSNKEFAIQGKAENSLNFSETINLGFKTSINTSTLYTLSMAQLQGEFLTNNTVYLKDNLLNKVHNLSDADYTFTSEVGEFNDRFVVMFNNQSLSTDELVADANTLKIIDLDNDRVTFSITNNLKIKNVTVFDLLGRELYQFKGQNSEETYLLSSLKNTIYIAKVELSNGATITKKAVKK</sequence>
<protein>
    <recommendedName>
        <fullName evidence="4">Secretion system C-terminal sorting domain-containing protein</fullName>
    </recommendedName>
</protein>
<accession>A0A2N3HLP2</accession>
<keyword evidence="1" id="KW-0732">Signal</keyword>
<dbReference type="EMBL" id="PJEO01000016">
    <property type="protein sequence ID" value="PKQ45871.1"/>
    <property type="molecule type" value="Genomic_DNA"/>
</dbReference>
<dbReference type="Proteomes" id="UP000233435">
    <property type="component" value="Unassembled WGS sequence"/>
</dbReference>
<evidence type="ECO:0008006" key="4">
    <source>
        <dbReference type="Google" id="ProtNLM"/>
    </source>
</evidence>
<dbReference type="AlphaFoldDB" id="A0A2N3HLP2"/>
<evidence type="ECO:0000313" key="3">
    <source>
        <dbReference type="Proteomes" id="UP000233435"/>
    </source>
</evidence>
<dbReference type="InterPro" id="IPR026444">
    <property type="entry name" value="Secre_tail"/>
</dbReference>
<dbReference type="NCBIfam" id="TIGR04183">
    <property type="entry name" value="Por_Secre_tail"/>
    <property type="match status" value="1"/>
</dbReference>
<organism evidence="2 3">
    <name type="scientific">Confluentibacter flavum</name>
    <dbReference type="NCBI Taxonomy" id="1909700"/>
    <lineage>
        <taxon>Bacteria</taxon>
        <taxon>Pseudomonadati</taxon>
        <taxon>Bacteroidota</taxon>
        <taxon>Flavobacteriia</taxon>
        <taxon>Flavobacteriales</taxon>
        <taxon>Flavobacteriaceae</taxon>
        <taxon>Confluentibacter</taxon>
    </lineage>
</organism>
<keyword evidence="3" id="KW-1185">Reference proteome</keyword>
<dbReference type="RefSeq" id="WP_106658898.1">
    <property type="nucleotide sequence ID" value="NZ_PJEO01000016.1"/>
</dbReference>
<comment type="caution">
    <text evidence="2">The sequence shown here is derived from an EMBL/GenBank/DDBJ whole genome shotgun (WGS) entry which is preliminary data.</text>
</comment>
<gene>
    <name evidence="2" type="ORF">CSW08_05445</name>
</gene>
<reference evidence="2 3" key="1">
    <citation type="submission" date="2017-12" db="EMBL/GenBank/DDBJ databases">
        <title>Confluentibacter flavum sp. nov., isolated from the saline lake.</title>
        <authorList>
            <person name="Yu L."/>
        </authorList>
    </citation>
    <scope>NUCLEOTIDE SEQUENCE [LARGE SCALE GENOMIC DNA]</scope>
    <source>
        <strain evidence="2 3">3B</strain>
    </source>
</reference>
<evidence type="ECO:0000256" key="1">
    <source>
        <dbReference type="ARBA" id="ARBA00022729"/>
    </source>
</evidence>
<name>A0A2N3HLP2_9FLAO</name>
<proteinExistence type="predicted"/>
<dbReference type="OrthoDB" id="1652165at2"/>
<evidence type="ECO:0000313" key="2">
    <source>
        <dbReference type="EMBL" id="PKQ45871.1"/>
    </source>
</evidence>